<dbReference type="Proteomes" id="UP000198793">
    <property type="component" value="Unassembled WGS sequence"/>
</dbReference>
<evidence type="ECO:0000256" key="2">
    <source>
        <dbReference type="ARBA" id="ARBA00022692"/>
    </source>
</evidence>
<name>A0A1H0FN85_9HYPH</name>
<organism evidence="7 8">
    <name type="scientific">Aureimonas jatrophae</name>
    <dbReference type="NCBI Taxonomy" id="1166073"/>
    <lineage>
        <taxon>Bacteria</taxon>
        <taxon>Pseudomonadati</taxon>
        <taxon>Pseudomonadota</taxon>
        <taxon>Alphaproteobacteria</taxon>
        <taxon>Hyphomicrobiales</taxon>
        <taxon>Aurantimonadaceae</taxon>
        <taxon>Aureimonas</taxon>
    </lineage>
</organism>
<keyword evidence="4 6" id="KW-0472">Membrane</keyword>
<evidence type="ECO:0000256" key="5">
    <source>
        <dbReference type="SAM" id="MobiDB-lite"/>
    </source>
</evidence>
<keyword evidence="8" id="KW-1185">Reference proteome</keyword>
<proteinExistence type="predicted"/>
<keyword evidence="3 6" id="KW-1133">Transmembrane helix</keyword>
<dbReference type="STRING" id="1166073.SAMN05192530_102596"/>
<dbReference type="InterPro" id="IPR059112">
    <property type="entry name" value="CysZ/EI24"/>
</dbReference>
<sequence>MILTSALGALRDLFRPELRGVFWKALGLTALVLVALWFAVRWLFASEIIPFFARFSPDMPAWIDNAEGFAAFAAGLLLALLLAFLIAPVSAVIAGLFLDDAADVVEREAGLPPGRALPFVRGLTLSVRFFGIVILGNLLAFALLLVPVVNLGAFFVINGYLLGREYFEFAALRYHSEEAVRALRARHGPRVFLAGLLLAAFLAVPILNLLTPLFAASLMVRLHGRIARRDRLELAPPGDTAALLRSASRPDALRPAAGAGGPAGHREA</sequence>
<dbReference type="Pfam" id="PF07264">
    <property type="entry name" value="EI24"/>
    <property type="match status" value="1"/>
</dbReference>
<dbReference type="EMBL" id="FNIT01000002">
    <property type="protein sequence ID" value="SDN96044.1"/>
    <property type="molecule type" value="Genomic_DNA"/>
</dbReference>
<evidence type="ECO:0000313" key="8">
    <source>
        <dbReference type="Proteomes" id="UP000198793"/>
    </source>
</evidence>
<feature type="transmembrane region" description="Helical" evidence="6">
    <location>
        <begin position="21"/>
        <end position="44"/>
    </location>
</feature>
<feature type="transmembrane region" description="Helical" evidence="6">
    <location>
        <begin position="129"/>
        <end position="157"/>
    </location>
</feature>
<feature type="transmembrane region" description="Helical" evidence="6">
    <location>
        <begin position="69"/>
        <end position="98"/>
    </location>
</feature>
<evidence type="ECO:0000256" key="6">
    <source>
        <dbReference type="SAM" id="Phobius"/>
    </source>
</evidence>
<feature type="transmembrane region" description="Helical" evidence="6">
    <location>
        <begin position="191"/>
        <end position="220"/>
    </location>
</feature>
<feature type="compositionally biased region" description="Gly residues" evidence="5">
    <location>
        <begin position="258"/>
        <end position="268"/>
    </location>
</feature>
<keyword evidence="2 6" id="KW-0812">Transmembrane</keyword>
<dbReference type="OrthoDB" id="5421146at2"/>
<comment type="subcellular location">
    <subcellularLocation>
        <location evidence="1">Membrane</location>
        <topology evidence="1">Multi-pass membrane protein</topology>
    </subcellularLocation>
</comment>
<evidence type="ECO:0000313" key="7">
    <source>
        <dbReference type="EMBL" id="SDN96044.1"/>
    </source>
</evidence>
<feature type="region of interest" description="Disordered" evidence="5">
    <location>
        <begin position="246"/>
        <end position="268"/>
    </location>
</feature>
<evidence type="ECO:0000256" key="1">
    <source>
        <dbReference type="ARBA" id="ARBA00004141"/>
    </source>
</evidence>
<evidence type="ECO:0000256" key="4">
    <source>
        <dbReference type="ARBA" id="ARBA00023136"/>
    </source>
</evidence>
<dbReference type="RefSeq" id="WP_090671137.1">
    <property type="nucleotide sequence ID" value="NZ_FNIT01000002.1"/>
</dbReference>
<accession>A0A1H0FN85</accession>
<evidence type="ECO:0000256" key="3">
    <source>
        <dbReference type="ARBA" id="ARBA00022989"/>
    </source>
</evidence>
<reference evidence="7 8" key="1">
    <citation type="submission" date="2016-10" db="EMBL/GenBank/DDBJ databases">
        <authorList>
            <person name="de Groot N.N."/>
        </authorList>
    </citation>
    <scope>NUCLEOTIDE SEQUENCE [LARGE SCALE GENOMIC DNA]</scope>
    <source>
        <strain evidence="8">L7-484,KACC 16230,DSM 25025</strain>
    </source>
</reference>
<gene>
    <name evidence="7" type="ORF">SAMN05192530_102596</name>
</gene>
<dbReference type="NCBIfam" id="NF009407">
    <property type="entry name" value="PRK12768.1"/>
    <property type="match status" value="1"/>
</dbReference>
<protein>
    <submittedName>
        <fullName evidence="7">CysZ protein</fullName>
    </submittedName>
</protein>
<dbReference type="AlphaFoldDB" id="A0A1H0FN85"/>